<feature type="disulfide bond" evidence="4">
    <location>
        <begin position="470"/>
        <end position="479"/>
    </location>
</feature>
<dbReference type="InterPro" id="IPR057629">
    <property type="entry name" value="Teneurin1-4_GBD"/>
</dbReference>
<dbReference type="Proteomes" id="UP000271162">
    <property type="component" value="Unassembled WGS sequence"/>
</dbReference>
<evidence type="ECO:0000313" key="6">
    <source>
        <dbReference type="EMBL" id="VDL71397.1"/>
    </source>
</evidence>
<dbReference type="Pfam" id="PF24329">
    <property type="entry name" value="FN-plug_TEN1-4"/>
    <property type="match status" value="1"/>
</dbReference>
<reference evidence="6 7" key="2">
    <citation type="submission" date="2018-11" db="EMBL/GenBank/DDBJ databases">
        <authorList>
            <consortium name="Pathogen Informatics"/>
        </authorList>
    </citation>
    <scope>NUCLEOTIDE SEQUENCE [LARGE SCALE GENOMIC DNA]</scope>
</reference>
<dbReference type="Gene3D" id="2.120.10.30">
    <property type="entry name" value="TolB, C-terminal domain"/>
    <property type="match status" value="1"/>
</dbReference>
<dbReference type="PANTHER" id="PTHR11219:SF69">
    <property type="entry name" value="TENEURIN-A"/>
    <property type="match status" value="1"/>
</dbReference>
<reference evidence="8" key="1">
    <citation type="submission" date="2016-04" db="UniProtKB">
        <authorList>
            <consortium name="WormBaseParasite"/>
        </authorList>
    </citation>
    <scope>IDENTIFICATION</scope>
</reference>
<organism evidence="8">
    <name type="scientific">Nippostrongylus brasiliensis</name>
    <name type="common">Rat hookworm</name>
    <dbReference type="NCBI Taxonomy" id="27835"/>
    <lineage>
        <taxon>Eukaryota</taxon>
        <taxon>Metazoa</taxon>
        <taxon>Ecdysozoa</taxon>
        <taxon>Nematoda</taxon>
        <taxon>Chromadorea</taxon>
        <taxon>Rhabditida</taxon>
        <taxon>Rhabditina</taxon>
        <taxon>Rhabditomorpha</taxon>
        <taxon>Strongyloidea</taxon>
        <taxon>Heligmosomidae</taxon>
        <taxon>Nippostrongylus</taxon>
    </lineage>
</organism>
<evidence type="ECO:0000256" key="2">
    <source>
        <dbReference type="ARBA" id="ARBA00022737"/>
    </source>
</evidence>
<keyword evidence="1 4" id="KW-0245">EGF-like domain</keyword>
<feature type="domain" description="EGF-like" evidence="5">
    <location>
        <begin position="448"/>
        <end position="480"/>
    </location>
</feature>
<accession>A0A158QY28</accession>
<keyword evidence="3 4" id="KW-1015">Disulfide bond</keyword>
<feature type="disulfide bond" evidence="4">
    <location>
        <begin position="239"/>
        <end position="248"/>
    </location>
</feature>
<dbReference type="EMBL" id="UYSL01019928">
    <property type="protein sequence ID" value="VDL71397.1"/>
    <property type="molecule type" value="Genomic_DNA"/>
</dbReference>
<dbReference type="Pfam" id="PF23093">
    <property type="entry name" value="GBD_Tenm3"/>
    <property type="match status" value="1"/>
</dbReference>
<evidence type="ECO:0000313" key="7">
    <source>
        <dbReference type="Proteomes" id="UP000271162"/>
    </source>
</evidence>
<dbReference type="STRING" id="27835.A0A158QY28"/>
<dbReference type="InterPro" id="IPR000742">
    <property type="entry name" value="EGF"/>
</dbReference>
<sequence>MSVISFSKCNARNQICESQANLSPGLSLYPIFAYPIPFQMPNVRSPSYVYAQLTPSLSTTDSRISIDEKSLRPLPTVISLGQRVEADILPQHMTNTELFITRAGRVAFNVSVGAGAQMVLLGRHAVAPSLSLHDFYHPLRADRLAPPLPSHSIETTRQKRQIQEILAPRYALFEHFLVDGRWYLTLINERNRVEPISLLAYSVATPTPSSSNDANPVLVRCEADCSGHGECLPNGRCKCTPGYMGEACEEPVCPVVCSGNGVFSGGVCICRAGFKGKRDVANYRSAMCMRIGVKSPTAAVMDDAATRRACPHPTCSDRGVCVNGQCYCSDGWRGVDCSVQYHEPFVTLAAPTVVAALVPVVELVPSPTEKPRQLSRELERQRLPKPSKVVLPLPNCNNHGKFVGDACRCDRGWEGKDCEREVCPPCEHGLCKNGLCVCDTGWNGTLCDHAECALGCEEHGSCQKNGTCLCDEGWNGENCHIGGCPLSCSGHGECRWGPVSEAEPAWHCECQPSYTGQDCAIPVETDCQDGLDNDNDGLVDCDDPECCSSTECSREAVCAAVPMPVDVLLRLPTVQNADFFQRVSFIIRNDSVQSYSDHSQFNERVTACPEPLLSVRSYTLMSWPPVAACCAGGDDPIRRILSRICIAELSLKVARAAVAASSLQHNNQGHGNVISVIRGRVVWNGGATADSKSTIALPGVRVSDASNPLYGFTLTRLDGEFDLMVNGGRTVSLQFLRSPFQRVKRNVYVPPNEIVVVDPIKMGRENQRDLRPRPECAVASRLLPSPTLRAGWSVSSDGVEPRSSEAVLLVDTRSVVQSLPLPGSSVRLVYDSSRAMASHSTLVIGLIPGRADRDLRLIHVEVKIAGRSFEKSLTPRDNLTYIWSWDKLNIYRQSDHGMVAADVKIAYEYRGCDRSSEMAWINRRVFMEGARARRLEGGAWSVDIHHYLDTVGGVLEMGNGGRRFIGNSAPTLELLMGSDQRRSLECPKCNGLATEMDLFRPSALAHGLDGSIFIGDHNLVRRLSVDGHVSTVLSLSIPDTSYPYYLAVNPLDGSLVISLPLHKQIWRIVSFSPVDPAANHEVFAGDGTACSAAADSCGDGGPAVDAQLFFPKGLAYDASGNLYVSDGRRLRVIDTQGTIRSIGDTSFDRTPSCDRSMFSLTRLQLEWPTSLSVHLLTGRIFVLDSNVVYELDREQNTAEIVVGAVTTCQNVSSRHVLRNARDIAVGTDGSLYVAESDGKKLNQIRRLFADRAAFTVFAGQKTACACDVAACGCDDAASPTS</sequence>
<dbReference type="Gene3D" id="2.10.25.10">
    <property type="entry name" value="Laminin"/>
    <property type="match status" value="5"/>
</dbReference>
<dbReference type="InterPro" id="IPR011042">
    <property type="entry name" value="6-blade_b-propeller_TolB-like"/>
</dbReference>
<keyword evidence="2" id="KW-0677">Repeat</keyword>
<dbReference type="Pfam" id="PF25020">
    <property type="entry name" value="TTR_TEN1-4"/>
    <property type="match status" value="1"/>
</dbReference>
<name>A0A158QY28_NIPBR</name>
<dbReference type="PROSITE" id="PS50026">
    <property type="entry name" value="EGF_3"/>
    <property type="match status" value="2"/>
</dbReference>
<dbReference type="SMART" id="SM00181">
    <property type="entry name" value="EGF"/>
    <property type="match status" value="6"/>
</dbReference>
<dbReference type="Pfam" id="PF25024">
    <property type="entry name" value="EGF_TEN"/>
    <property type="match status" value="1"/>
</dbReference>
<comment type="caution">
    <text evidence="4">Lacks conserved residue(s) required for the propagation of feature annotation.</text>
</comment>
<dbReference type="InterPro" id="IPR057627">
    <property type="entry name" value="FN-plug_TEN1-4"/>
</dbReference>
<evidence type="ECO:0000256" key="3">
    <source>
        <dbReference type="ARBA" id="ARBA00023157"/>
    </source>
</evidence>
<feature type="disulfide bond" evidence="4">
    <location>
        <begin position="221"/>
        <end position="231"/>
    </location>
</feature>
<feature type="disulfide bond" evidence="4">
    <location>
        <begin position="452"/>
        <end position="462"/>
    </location>
</feature>
<dbReference type="PROSITE" id="PS00022">
    <property type="entry name" value="EGF_1"/>
    <property type="match status" value="3"/>
</dbReference>
<dbReference type="FunFam" id="2.10.25.10:FF:000021">
    <property type="entry name" value="Teneurin transmembrane protein 2"/>
    <property type="match status" value="1"/>
</dbReference>
<evidence type="ECO:0000256" key="4">
    <source>
        <dbReference type="PROSITE-ProRule" id="PRU00076"/>
    </source>
</evidence>
<keyword evidence="7" id="KW-1185">Reference proteome</keyword>
<dbReference type="GO" id="GO:0008045">
    <property type="term" value="P:motor neuron axon guidance"/>
    <property type="evidence" value="ECO:0007669"/>
    <property type="project" value="TreeGrafter"/>
</dbReference>
<evidence type="ECO:0000259" key="5">
    <source>
        <dbReference type="PROSITE" id="PS50026"/>
    </source>
</evidence>
<dbReference type="PANTHER" id="PTHR11219">
    <property type="entry name" value="TENEURIN AND N-ACETYLGLUCOSAMINE-1-PHOSPHODIESTER ALPHA-N-ACETYLGLUCOSAMINIDASE"/>
    <property type="match status" value="1"/>
</dbReference>
<dbReference type="InterPro" id="IPR051216">
    <property type="entry name" value="Teneurin"/>
</dbReference>
<dbReference type="SUPFAM" id="SSF101898">
    <property type="entry name" value="NHL repeat"/>
    <property type="match status" value="1"/>
</dbReference>
<dbReference type="PROSITE" id="PS01186">
    <property type="entry name" value="EGF_2"/>
    <property type="match status" value="2"/>
</dbReference>
<dbReference type="InterPro" id="IPR056820">
    <property type="entry name" value="TEN_TTR-like"/>
</dbReference>
<dbReference type="OMA" id="NDSLFWT"/>
<proteinExistence type="predicted"/>
<dbReference type="WBParaSite" id="NBR_0000780701-mRNA-1">
    <property type="protein sequence ID" value="NBR_0000780701-mRNA-1"/>
    <property type="gene ID" value="NBR_0000780701"/>
</dbReference>
<evidence type="ECO:0000313" key="8">
    <source>
        <dbReference type="WBParaSite" id="NBR_0000780701-mRNA-1"/>
    </source>
</evidence>
<evidence type="ECO:0000256" key="1">
    <source>
        <dbReference type="ARBA" id="ARBA00022536"/>
    </source>
</evidence>
<feature type="domain" description="EGF-like" evidence="5">
    <location>
        <begin position="217"/>
        <end position="249"/>
    </location>
</feature>
<gene>
    <name evidence="6" type="ORF">NBR_LOCUS7808</name>
</gene>
<protein>
    <submittedName>
        <fullName evidence="8">Teneurin-1 (inferred by orthology to a C. elegans protein)</fullName>
    </submittedName>
</protein>
<dbReference type="Pfam" id="PF25021">
    <property type="entry name" value="TEN_NHL"/>
    <property type="match status" value="1"/>
</dbReference>
<dbReference type="InterPro" id="IPR056822">
    <property type="entry name" value="TEN_NHL"/>
</dbReference>